<sequence length="93" mass="9902">IIVSGGWNHKFLSWLSLSLEGFTGWYKSANIGGLEGVAGGFGGGSAISINIGYLSKGPFYISLTTDFQSIPTPQSPLHRFSGIGTYLRVGYNL</sequence>
<feature type="non-terminal residue" evidence="1">
    <location>
        <position position="1"/>
    </location>
</feature>
<dbReference type="AlphaFoldDB" id="X1IXX0"/>
<dbReference type="EMBL" id="BARU01044005">
    <property type="protein sequence ID" value="GAH87311.1"/>
    <property type="molecule type" value="Genomic_DNA"/>
</dbReference>
<name>X1IXX0_9ZZZZ</name>
<reference evidence="1" key="1">
    <citation type="journal article" date="2014" name="Front. Microbiol.">
        <title>High frequency of phylogenetically diverse reductive dehalogenase-homologous genes in deep subseafloor sedimentary metagenomes.</title>
        <authorList>
            <person name="Kawai M."/>
            <person name="Futagami T."/>
            <person name="Toyoda A."/>
            <person name="Takaki Y."/>
            <person name="Nishi S."/>
            <person name="Hori S."/>
            <person name="Arai W."/>
            <person name="Tsubouchi T."/>
            <person name="Morono Y."/>
            <person name="Uchiyama I."/>
            <person name="Ito T."/>
            <person name="Fujiyama A."/>
            <person name="Inagaki F."/>
            <person name="Takami H."/>
        </authorList>
    </citation>
    <scope>NUCLEOTIDE SEQUENCE</scope>
    <source>
        <strain evidence="1">Expedition CK06-06</strain>
    </source>
</reference>
<proteinExistence type="predicted"/>
<accession>X1IXX0</accession>
<gene>
    <name evidence="1" type="ORF">S03H2_67266</name>
</gene>
<protein>
    <submittedName>
        <fullName evidence="1">Uncharacterized protein</fullName>
    </submittedName>
</protein>
<evidence type="ECO:0000313" key="1">
    <source>
        <dbReference type="EMBL" id="GAH87311.1"/>
    </source>
</evidence>
<organism evidence="1">
    <name type="scientific">marine sediment metagenome</name>
    <dbReference type="NCBI Taxonomy" id="412755"/>
    <lineage>
        <taxon>unclassified sequences</taxon>
        <taxon>metagenomes</taxon>
        <taxon>ecological metagenomes</taxon>
    </lineage>
</organism>
<comment type="caution">
    <text evidence="1">The sequence shown here is derived from an EMBL/GenBank/DDBJ whole genome shotgun (WGS) entry which is preliminary data.</text>
</comment>